<reference evidence="5 6" key="1">
    <citation type="submission" date="2014-05" db="EMBL/GenBank/DDBJ databases">
        <title>Novel Listeriaceae from food processing environments.</title>
        <authorList>
            <person name="den Bakker H.C."/>
        </authorList>
    </citation>
    <scope>NUCLEOTIDE SEQUENCE [LARGE SCALE GENOMIC DNA]</scope>
    <source>
        <strain evidence="5 6">FSL A5-0281</strain>
    </source>
</reference>
<evidence type="ECO:0000313" key="6">
    <source>
        <dbReference type="Proteomes" id="UP000029844"/>
    </source>
</evidence>
<organism evidence="5 6">
    <name type="scientific">Listeria booriae</name>
    <dbReference type="NCBI Taxonomy" id="1552123"/>
    <lineage>
        <taxon>Bacteria</taxon>
        <taxon>Bacillati</taxon>
        <taxon>Bacillota</taxon>
        <taxon>Bacilli</taxon>
        <taxon>Bacillales</taxon>
        <taxon>Listeriaceae</taxon>
        <taxon>Listeria</taxon>
    </lineage>
</organism>
<evidence type="ECO:0000256" key="2">
    <source>
        <dbReference type="SAM" id="MobiDB-lite"/>
    </source>
</evidence>
<dbReference type="GeneID" id="58717020"/>
<feature type="region of interest" description="Disordered" evidence="2">
    <location>
        <begin position="85"/>
        <end position="106"/>
    </location>
</feature>
<name>A0A099W931_9LIST</name>
<keyword evidence="3" id="KW-0812">Transmembrane</keyword>
<gene>
    <name evidence="5" type="ORF">EP57_06455</name>
</gene>
<keyword evidence="3" id="KW-0472">Membrane</keyword>
<keyword evidence="1" id="KW-0732">Signal</keyword>
<dbReference type="Pfam" id="PF11611">
    <property type="entry name" value="DUF4352"/>
    <property type="match status" value="1"/>
</dbReference>
<feature type="transmembrane region" description="Helical" evidence="3">
    <location>
        <begin position="6"/>
        <end position="29"/>
    </location>
</feature>
<evidence type="ECO:0000256" key="1">
    <source>
        <dbReference type="ARBA" id="ARBA00022729"/>
    </source>
</evidence>
<feature type="compositionally biased region" description="Low complexity" evidence="2">
    <location>
        <begin position="85"/>
        <end position="96"/>
    </location>
</feature>
<sequence>MTVLLLIFFGFLLFLCLVALIVGVILFIVRKGKMLGALMMAGSLVLGFPLFGGFMASIIMAAPMEYHNNSTMMHDDLMDGSTYDDTGGSDDSSSYYDDSDEYTDDWDEDEYYSDDYTQYKVGQAAEFQDGTWVTVSKLEKWTGDSEFQTPMAGFYVKATILLENKGKETVDFYADEFQIYDQDNFDGENTYKEDWNLSLKPGAKATRTVYFDVYGNGPFHVVLSDVSWSGSVK</sequence>
<dbReference type="eggNOG" id="ENOG5033UI5">
    <property type="taxonomic scope" value="Bacteria"/>
</dbReference>
<evidence type="ECO:0000259" key="4">
    <source>
        <dbReference type="Pfam" id="PF11611"/>
    </source>
</evidence>
<keyword evidence="3" id="KW-1133">Transmembrane helix</keyword>
<feature type="compositionally biased region" description="Acidic residues" evidence="2">
    <location>
        <begin position="97"/>
        <end position="106"/>
    </location>
</feature>
<evidence type="ECO:0000313" key="5">
    <source>
        <dbReference type="EMBL" id="KGL41477.1"/>
    </source>
</evidence>
<accession>A0A099W931</accession>
<evidence type="ECO:0000256" key="3">
    <source>
        <dbReference type="SAM" id="Phobius"/>
    </source>
</evidence>
<dbReference type="AlphaFoldDB" id="A0A099W931"/>
<dbReference type="Gene3D" id="2.60.40.1240">
    <property type="match status" value="1"/>
</dbReference>
<dbReference type="EMBL" id="JNFA01000019">
    <property type="protein sequence ID" value="KGL41477.1"/>
    <property type="molecule type" value="Genomic_DNA"/>
</dbReference>
<dbReference type="InterPro" id="IPR029051">
    <property type="entry name" value="DUF4352"/>
</dbReference>
<comment type="caution">
    <text evidence="5">The sequence shown here is derived from an EMBL/GenBank/DDBJ whole genome shotgun (WGS) entry which is preliminary data.</text>
</comment>
<dbReference type="InterPro" id="IPR029050">
    <property type="entry name" value="Immunoprotect_excell_Ig-like"/>
</dbReference>
<dbReference type="Proteomes" id="UP000029844">
    <property type="component" value="Unassembled WGS sequence"/>
</dbReference>
<keyword evidence="6" id="KW-1185">Reference proteome</keyword>
<dbReference type="RefSeq" id="WP_036085270.1">
    <property type="nucleotide sequence ID" value="NZ_CBCSHQ010000017.1"/>
</dbReference>
<proteinExistence type="predicted"/>
<feature type="transmembrane region" description="Helical" evidence="3">
    <location>
        <begin position="41"/>
        <end position="62"/>
    </location>
</feature>
<feature type="domain" description="DUF4352" evidence="4">
    <location>
        <begin position="119"/>
        <end position="213"/>
    </location>
</feature>
<dbReference type="OrthoDB" id="2361740at2"/>
<protein>
    <recommendedName>
        <fullName evidence="4">DUF4352 domain-containing protein</fullName>
    </recommendedName>
</protein>